<dbReference type="Gene3D" id="2.40.160.90">
    <property type="match status" value="1"/>
</dbReference>
<feature type="chain" id="PRO_5020687254" description="Factor H binding protein-like C-terminal domain-containing protein" evidence="2">
    <location>
        <begin position="21"/>
        <end position="298"/>
    </location>
</feature>
<feature type="compositionally biased region" description="Basic and acidic residues" evidence="1">
    <location>
        <begin position="47"/>
        <end position="98"/>
    </location>
</feature>
<dbReference type="PROSITE" id="PS51257">
    <property type="entry name" value="PROKAR_LIPOPROTEIN"/>
    <property type="match status" value="1"/>
</dbReference>
<dbReference type="InterPro" id="IPR014902">
    <property type="entry name" value="FHBP-like_C"/>
</dbReference>
<evidence type="ECO:0000313" key="4">
    <source>
        <dbReference type="EMBL" id="AHG82547.1"/>
    </source>
</evidence>
<reference evidence="4 5" key="1">
    <citation type="journal article" date="2014" name="Genome Announc.">
        <title>Complete Closed Genome Sequences of Three Bibersteinia trehalosi Nasopharyngeal Isolates from Cattle with Shipping Fever.</title>
        <authorList>
            <person name="Harhay G.P."/>
            <person name="McVey D.S."/>
            <person name="Koren S."/>
            <person name="Phillippy A.M."/>
            <person name="Bono J."/>
            <person name="Harhay D.M."/>
            <person name="Clawson M.L."/>
            <person name="Heaton M.P."/>
            <person name="Chitko-McKown C.G."/>
            <person name="Korlach J."/>
            <person name="Smith T.P."/>
        </authorList>
    </citation>
    <scope>NUCLEOTIDE SEQUENCE [LARGE SCALE GENOMIC DNA]</scope>
    <source>
        <strain evidence="4 5">USDA-ARS-USMARC-188</strain>
    </source>
</reference>
<keyword evidence="2" id="KW-0732">Signal</keyword>
<dbReference type="AlphaFoldDB" id="A0A4V7IC36"/>
<dbReference type="Proteomes" id="UP000019091">
    <property type="component" value="Chromosome"/>
</dbReference>
<organism evidence="4 5">
    <name type="scientific">Bibersteinia trehalosi USDA-ARS-USMARC-188</name>
    <dbReference type="NCBI Taxonomy" id="1263829"/>
    <lineage>
        <taxon>Bacteria</taxon>
        <taxon>Pseudomonadati</taxon>
        <taxon>Pseudomonadota</taxon>
        <taxon>Gammaproteobacteria</taxon>
        <taxon>Pasteurellales</taxon>
        <taxon>Pasteurellaceae</taxon>
        <taxon>Bibersteinia</taxon>
    </lineage>
</organism>
<dbReference type="Pfam" id="PF08794">
    <property type="entry name" value="FHBP_C"/>
    <property type="match status" value="1"/>
</dbReference>
<evidence type="ECO:0000256" key="1">
    <source>
        <dbReference type="SAM" id="MobiDB-lite"/>
    </source>
</evidence>
<name>A0A4V7IC36_BIBTR</name>
<sequence length="298" mass="32225">MSIKKVTLASLILLSLTACSSGGSGGSSNNVEKQNTNPQTTQQQTDKAAKEKAEAERLAAEKAAKEKAEAERLAAEKAAKEKAEAERLAEEKSAKERAEAERLEAEKISKAKGIDIEEKGFSTAPYSSSQEGNIKVEHWGNLYNQKYSVVVVTTTTKRGWDNDVYVNSDVSTVDVRGLKTDVLPKEGKATYTGQAFDYRFYRSGDLSYDVDFSQRIGSGKIRNPHGDSYTLSQGNIDNGSISGTASKHQGNPDYNSGNYTGGNYKVQFFGPNAEEIGGELNIGDEKLGLAGTRGDIQQ</sequence>
<feature type="domain" description="Factor H binding protein-like C-terminal" evidence="3">
    <location>
        <begin position="182"/>
        <end position="279"/>
    </location>
</feature>
<evidence type="ECO:0000256" key="2">
    <source>
        <dbReference type="SAM" id="SignalP"/>
    </source>
</evidence>
<dbReference type="RefSeq" id="WP_025267371.1">
    <property type="nucleotide sequence ID" value="NZ_CP006954.1"/>
</dbReference>
<feature type="signal peptide" evidence="2">
    <location>
        <begin position="1"/>
        <end position="20"/>
    </location>
</feature>
<dbReference type="SUPFAM" id="SSF56925">
    <property type="entry name" value="OMPA-like"/>
    <property type="match status" value="1"/>
</dbReference>
<accession>A0A4V7IC36</accession>
<gene>
    <name evidence="4" type="ORF">F542_18330</name>
</gene>
<dbReference type="KEGG" id="btre:F542_18330"/>
<evidence type="ECO:0000313" key="5">
    <source>
        <dbReference type="Proteomes" id="UP000019091"/>
    </source>
</evidence>
<dbReference type="InterPro" id="IPR011250">
    <property type="entry name" value="OMP/PagP_B-barrel"/>
</dbReference>
<dbReference type="OrthoDB" id="5688196at2"/>
<feature type="compositionally biased region" description="Low complexity" evidence="1">
    <location>
        <begin position="34"/>
        <end position="45"/>
    </location>
</feature>
<dbReference type="EMBL" id="CP006954">
    <property type="protein sequence ID" value="AHG82547.1"/>
    <property type="molecule type" value="Genomic_DNA"/>
</dbReference>
<evidence type="ECO:0000259" key="3">
    <source>
        <dbReference type="Pfam" id="PF08794"/>
    </source>
</evidence>
<protein>
    <recommendedName>
        <fullName evidence="3">Factor H binding protein-like C-terminal domain-containing protein</fullName>
    </recommendedName>
</protein>
<proteinExistence type="predicted"/>
<feature type="region of interest" description="Disordered" evidence="1">
    <location>
        <begin position="20"/>
        <end position="98"/>
    </location>
</feature>